<dbReference type="AlphaFoldDB" id="A0A382KVE2"/>
<organism evidence="1">
    <name type="scientific">marine metagenome</name>
    <dbReference type="NCBI Taxonomy" id="408172"/>
    <lineage>
        <taxon>unclassified sequences</taxon>
        <taxon>metagenomes</taxon>
        <taxon>ecological metagenomes</taxon>
    </lineage>
</organism>
<feature type="non-terminal residue" evidence="1">
    <location>
        <position position="1"/>
    </location>
</feature>
<proteinExistence type="predicted"/>
<gene>
    <name evidence="1" type="ORF">METZ01_LOCUS281442</name>
</gene>
<sequence length="53" mass="6013">VFIFFLPIYALGLWLASQILGWDLRWTQCSGLIAIVMVLRVIDKALFTAFPKG</sequence>
<reference evidence="1" key="1">
    <citation type="submission" date="2018-05" db="EMBL/GenBank/DDBJ databases">
        <authorList>
            <person name="Lanie J.A."/>
            <person name="Ng W.-L."/>
            <person name="Kazmierczak K.M."/>
            <person name="Andrzejewski T.M."/>
            <person name="Davidsen T.M."/>
            <person name="Wayne K.J."/>
            <person name="Tettelin H."/>
            <person name="Glass J.I."/>
            <person name="Rusch D."/>
            <person name="Podicherti R."/>
            <person name="Tsui H.-C.T."/>
            <person name="Winkler M.E."/>
        </authorList>
    </citation>
    <scope>NUCLEOTIDE SEQUENCE</scope>
</reference>
<accession>A0A382KVE2</accession>
<name>A0A382KVE2_9ZZZZ</name>
<dbReference type="EMBL" id="UINC01083153">
    <property type="protein sequence ID" value="SVC28588.1"/>
    <property type="molecule type" value="Genomic_DNA"/>
</dbReference>
<evidence type="ECO:0000313" key="1">
    <source>
        <dbReference type="EMBL" id="SVC28588.1"/>
    </source>
</evidence>
<protein>
    <submittedName>
        <fullName evidence="1">Uncharacterized protein</fullName>
    </submittedName>
</protein>